<dbReference type="SUPFAM" id="SSF52058">
    <property type="entry name" value="L domain-like"/>
    <property type="match status" value="1"/>
</dbReference>
<sequence>MSSFEGTLFLKETVTTITNLITSLPSAETTPTSDTNTTDTTTAPAANENSSSELGTSTGNNLADKSDRQDDTQQLEKLRNNLNQIKESLIQLQMFEESDLAKQLRTHLRKLEAKFGTVRDKNEQTISPKVPLSDLPYINKELMKIKYQIPSIRKLSMTSSKAHSQASSGSNEGSSVQELPKLHKSERFPKSSFYIEIKDIFDGLNKEEAFILSCIAVLTEGAVVKRRLLTYWGIGEDCLKDSESETPEEIVDRILLKFKEMGLIEPAMNKRKQEVRSYKMDPLVRSALNKIFQEKNMFDYDPNGNMVENSARNNKTFLVKDEGKAYDDKSPSQQGDQQSSNLDPEKLFTLFNVNELSPDAKLIRLARKKSKDVNVVDWLSKMKSLKVLYLGRWQKSASYHIEVKSIEFLKGLKSMEELKFLSLQGISRIKELPRSIGMLTNLLVLDLKDCYNLELLPEEISSLTKLRYLDISNCYLLGNMPKELSLLTKLQVLKGFIIGHSKTRNLGSLEDLKKLQNLKKLTIIATRNEFPTPTDLGALKELKALQKLTIAWGVQQKIAQEPEKARKSSKHEKATESSVLKMDELKKLDLQCFPYSTPTWLKPADLPKLEKLYIRGGNFTTLEKGTWKAKALRLKYLSGMKTNWRELKELFPKLAYLERVKCPGITLCPCDENGVWQNPKA</sequence>
<dbReference type="PANTHER" id="PTHR47186">
    <property type="entry name" value="LEUCINE-RICH REPEAT-CONTAINING PROTEIN 57"/>
    <property type="match status" value="1"/>
</dbReference>
<evidence type="ECO:0000256" key="1">
    <source>
        <dbReference type="ARBA" id="ARBA00022737"/>
    </source>
</evidence>
<feature type="compositionally biased region" description="Low complexity" evidence="2">
    <location>
        <begin position="26"/>
        <end position="48"/>
    </location>
</feature>
<dbReference type="InterPro" id="IPR032675">
    <property type="entry name" value="LRR_dom_sf"/>
</dbReference>
<dbReference type="Pfam" id="PF23598">
    <property type="entry name" value="LRR_14"/>
    <property type="match status" value="1"/>
</dbReference>
<dbReference type="Proteomes" id="UP001324115">
    <property type="component" value="Unassembled WGS sequence"/>
</dbReference>
<dbReference type="PANTHER" id="PTHR47186:SF54">
    <property type="entry name" value="DISEASE RESISTANCE RPP13-LIKE PROTEIN 4"/>
    <property type="match status" value="1"/>
</dbReference>
<feature type="region of interest" description="Disordered" evidence="2">
    <location>
        <begin position="158"/>
        <end position="181"/>
    </location>
</feature>
<comment type="caution">
    <text evidence="4">The sequence shown here is derived from an EMBL/GenBank/DDBJ whole genome shotgun (WGS) entry which is preliminary data.</text>
</comment>
<keyword evidence="5" id="KW-1185">Reference proteome</keyword>
<evidence type="ECO:0000313" key="5">
    <source>
        <dbReference type="Proteomes" id="UP001324115"/>
    </source>
</evidence>
<dbReference type="AlphaFoldDB" id="A0AAN7J2T0"/>
<feature type="region of interest" description="Disordered" evidence="2">
    <location>
        <begin position="25"/>
        <end position="71"/>
    </location>
</feature>
<evidence type="ECO:0000259" key="3">
    <source>
        <dbReference type="Pfam" id="PF23598"/>
    </source>
</evidence>
<keyword evidence="1" id="KW-0677">Repeat</keyword>
<name>A0AAN7J2T0_QUERU</name>
<feature type="compositionally biased region" description="Low complexity" evidence="2">
    <location>
        <begin position="158"/>
        <end position="178"/>
    </location>
</feature>
<reference evidence="4 5" key="1">
    <citation type="journal article" date="2023" name="G3 (Bethesda)">
        <title>A haplotype-resolved chromosome-scale genome for Quercus rubra L. provides insights into the genetics of adaptive traits for red oak species.</title>
        <authorList>
            <person name="Kapoor B."/>
            <person name="Jenkins J."/>
            <person name="Schmutz J."/>
            <person name="Zhebentyayeva T."/>
            <person name="Kuelheim C."/>
            <person name="Coggeshall M."/>
            <person name="Heim C."/>
            <person name="Lasky J.R."/>
            <person name="Leites L."/>
            <person name="Islam-Faridi N."/>
            <person name="Romero-Severson J."/>
            <person name="DeLeo V.L."/>
            <person name="Lucas S.M."/>
            <person name="Lazic D."/>
            <person name="Gailing O."/>
            <person name="Carlson J."/>
            <person name="Staton M."/>
        </authorList>
    </citation>
    <scope>NUCLEOTIDE SEQUENCE [LARGE SCALE GENOMIC DNA]</scope>
    <source>
        <strain evidence="4">Pseudo-F2</strain>
    </source>
</reference>
<dbReference type="Gene3D" id="3.80.10.10">
    <property type="entry name" value="Ribonuclease Inhibitor"/>
    <property type="match status" value="1"/>
</dbReference>
<organism evidence="4 5">
    <name type="scientific">Quercus rubra</name>
    <name type="common">Northern red oak</name>
    <name type="synonym">Quercus borealis</name>
    <dbReference type="NCBI Taxonomy" id="3512"/>
    <lineage>
        <taxon>Eukaryota</taxon>
        <taxon>Viridiplantae</taxon>
        <taxon>Streptophyta</taxon>
        <taxon>Embryophyta</taxon>
        <taxon>Tracheophyta</taxon>
        <taxon>Spermatophyta</taxon>
        <taxon>Magnoliopsida</taxon>
        <taxon>eudicotyledons</taxon>
        <taxon>Gunneridae</taxon>
        <taxon>Pentapetalae</taxon>
        <taxon>rosids</taxon>
        <taxon>fabids</taxon>
        <taxon>Fagales</taxon>
        <taxon>Fagaceae</taxon>
        <taxon>Quercus</taxon>
    </lineage>
</organism>
<evidence type="ECO:0000313" key="4">
    <source>
        <dbReference type="EMBL" id="KAK4595960.1"/>
    </source>
</evidence>
<gene>
    <name evidence="4" type="ORF">RGQ29_014164</name>
</gene>
<accession>A0AAN7J2T0</accession>
<protein>
    <recommendedName>
        <fullName evidence="3">Disease resistance R13L4/SHOC-2-like LRR domain-containing protein</fullName>
    </recommendedName>
</protein>
<feature type="domain" description="Disease resistance R13L4/SHOC-2-like LRR" evidence="3">
    <location>
        <begin position="371"/>
        <end position="615"/>
    </location>
</feature>
<dbReference type="EMBL" id="JAXUIC010000003">
    <property type="protein sequence ID" value="KAK4595960.1"/>
    <property type="molecule type" value="Genomic_DNA"/>
</dbReference>
<feature type="compositionally biased region" description="Polar residues" evidence="2">
    <location>
        <begin position="49"/>
        <end position="63"/>
    </location>
</feature>
<proteinExistence type="predicted"/>
<evidence type="ECO:0000256" key="2">
    <source>
        <dbReference type="SAM" id="MobiDB-lite"/>
    </source>
</evidence>
<dbReference type="InterPro" id="IPR055414">
    <property type="entry name" value="LRR_R13L4/SHOC2-like"/>
</dbReference>